<accession>A0ABV8PGJ1</accession>
<dbReference type="InterPro" id="IPR018312">
    <property type="entry name" value="Chromosome_initiator_DnaA_CS"/>
</dbReference>
<dbReference type="InterPro" id="IPR010921">
    <property type="entry name" value="Trp_repressor/repl_initiator"/>
</dbReference>
<dbReference type="EMBL" id="JBHSCL010000003">
    <property type="protein sequence ID" value="MFC4219032.1"/>
    <property type="molecule type" value="Genomic_DNA"/>
</dbReference>
<dbReference type="SUPFAM" id="SSF48295">
    <property type="entry name" value="TrpR-like"/>
    <property type="match status" value="1"/>
</dbReference>
<dbReference type="Proteomes" id="UP001595841">
    <property type="component" value="Unassembled WGS sequence"/>
</dbReference>
<feature type="domain" description="Chromosomal replication initiator DnaA C-terminal" evidence="1">
    <location>
        <begin position="12"/>
        <end position="80"/>
    </location>
</feature>
<dbReference type="RefSeq" id="WP_379762426.1">
    <property type="nucleotide sequence ID" value="NZ_JBHSCL010000003.1"/>
</dbReference>
<dbReference type="InterPro" id="IPR013159">
    <property type="entry name" value="DnaA_C"/>
</dbReference>
<comment type="caution">
    <text evidence="2">The sequence shown here is derived from an EMBL/GenBank/DDBJ whole genome shotgun (WGS) entry which is preliminary data.</text>
</comment>
<evidence type="ECO:0000259" key="1">
    <source>
        <dbReference type="SMART" id="SM00760"/>
    </source>
</evidence>
<organism evidence="2 3">
    <name type="scientific">Flagellimonas marina</name>
    <dbReference type="NCBI Taxonomy" id="1775168"/>
    <lineage>
        <taxon>Bacteria</taxon>
        <taxon>Pseudomonadati</taxon>
        <taxon>Bacteroidota</taxon>
        <taxon>Flavobacteriia</taxon>
        <taxon>Flavobacteriales</taxon>
        <taxon>Flavobacteriaceae</taxon>
        <taxon>Flagellimonas</taxon>
    </lineage>
</organism>
<reference evidence="3" key="1">
    <citation type="journal article" date="2019" name="Int. J. Syst. Evol. Microbiol.">
        <title>The Global Catalogue of Microorganisms (GCM) 10K type strain sequencing project: providing services to taxonomists for standard genome sequencing and annotation.</title>
        <authorList>
            <consortium name="The Broad Institute Genomics Platform"/>
            <consortium name="The Broad Institute Genome Sequencing Center for Infectious Disease"/>
            <person name="Wu L."/>
            <person name="Ma J."/>
        </authorList>
    </citation>
    <scope>NUCLEOTIDE SEQUENCE [LARGE SCALE GENOMIC DNA]</scope>
    <source>
        <strain evidence="3">CGMCC 1.15774</strain>
    </source>
</reference>
<dbReference type="Gene3D" id="1.10.1750.10">
    <property type="match status" value="1"/>
</dbReference>
<protein>
    <submittedName>
        <fullName evidence="2">Helix-turn-helix domain-containing protein</fullName>
    </submittedName>
</protein>
<sequence length="139" mass="16108">MENKTQRHFTQSMDNLLDIIAQHLNVEKSAILSDCQKERTIYARHTASYVAYELNYGSLKEIGRHLDRNHASILNGKKRIVQWLTYDKKLRRDINAIMTKALVPDQVSMLKYVLGLVPLERLPDFLEHAKEYALTEPVG</sequence>
<dbReference type="Pfam" id="PF08299">
    <property type="entry name" value="Bac_DnaA_C"/>
    <property type="match status" value="1"/>
</dbReference>
<dbReference type="PROSITE" id="PS01008">
    <property type="entry name" value="DNAA"/>
    <property type="match status" value="1"/>
</dbReference>
<proteinExistence type="predicted"/>
<evidence type="ECO:0000313" key="2">
    <source>
        <dbReference type="EMBL" id="MFC4219032.1"/>
    </source>
</evidence>
<name>A0ABV8PGJ1_9FLAO</name>
<dbReference type="SMART" id="SM00760">
    <property type="entry name" value="Bac_DnaA_C"/>
    <property type="match status" value="1"/>
</dbReference>
<evidence type="ECO:0000313" key="3">
    <source>
        <dbReference type="Proteomes" id="UP001595841"/>
    </source>
</evidence>
<keyword evidence="3" id="KW-1185">Reference proteome</keyword>
<gene>
    <name evidence="2" type="ORF">ACFOWS_02740</name>
</gene>